<evidence type="ECO:0000313" key="2">
    <source>
        <dbReference type="Proteomes" id="UP000566819"/>
    </source>
</evidence>
<gene>
    <name evidence="1" type="ORF">G7Y89_g4837</name>
</gene>
<organism evidence="1 2">
    <name type="scientific">Cudoniella acicularis</name>
    <dbReference type="NCBI Taxonomy" id="354080"/>
    <lineage>
        <taxon>Eukaryota</taxon>
        <taxon>Fungi</taxon>
        <taxon>Dikarya</taxon>
        <taxon>Ascomycota</taxon>
        <taxon>Pezizomycotina</taxon>
        <taxon>Leotiomycetes</taxon>
        <taxon>Helotiales</taxon>
        <taxon>Tricladiaceae</taxon>
        <taxon>Cudoniella</taxon>
    </lineage>
</organism>
<proteinExistence type="predicted"/>
<accession>A0A8H4W720</accession>
<sequence length="190" mass="20734">MDNSSWYALPITTLTFHQQPKLTETECSTDAMYQTNFKTYQPQSLVSAFCSVWDQPWAYTQLIIVPASATGTYTFTVRTAADQVFTSTITTTVTAGATNAVITPAPDLPKMLARRSDPVYTTPPGIFGTNQYWAFGYVARYACSCVITSAPGTYTSTDTIIEEYATTVTISIPASETFVTVTVTAQPTTF</sequence>
<comment type="caution">
    <text evidence="1">The sequence shown here is derived from an EMBL/GenBank/DDBJ whole genome shotgun (WGS) entry which is preliminary data.</text>
</comment>
<evidence type="ECO:0000313" key="1">
    <source>
        <dbReference type="EMBL" id="KAF4633284.1"/>
    </source>
</evidence>
<keyword evidence="2" id="KW-1185">Reference proteome</keyword>
<protein>
    <submittedName>
        <fullName evidence="1">Uncharacterized protein</fullName>
    </submittedName>
</protein>
<dbReference type="AlphaFoldDB" id="A0A8H4W720"/>
<reference evidence="1 2" key="1">
    <citation type="submission" date="2020-03" db="EMBL/GenBank/DDBJ databases">
        <title>Draft Genome Sequence of Cudoniella acicularis.</title>
        <authorList>
            <person name="Buettner E."/>
            <person name="Kellner H."/>
        </authorList>
    </citation>
    <scope>NUCLEOTIDE SEQUENCE [LARGE SCALE GENOMIC DNA]</scope>
    <source>
        <strain evidence="1 2">DSM 108380</strain>
    </source>
</reference>
<dbReference type="Proteomes" id="UP000566819">
    <property type="component" value="Unassembled WGS sequence"/>
</dbReference>
<dbReference type="EMBL" id="JAAMPI010000273">
    <property type="protein sequence ID" value="KAF4633284.1"/>
    <property type="molecule type" value="Genomic_DNA"/>
</dbReference>
<name>A0A8H4W720_9HELO</name>